<organism evidence="3 4">
    <name type="scientific">Nocardioides fonticola</name>
    <dbReference type="NCBI Taxonomy" id="450363"/>
    <lineage>
        <taxon>Bacteria</taxon>
        <taxon>Bacillati</taxon>
        <taxon>Actinomycetota</taxon>
        <taxon>Actinomycetes</taxon>
        <taxon>Propionibacteriales</taxon>
        <taxon>Nocardioidaceae</taxon>
        <taxon>Nocardioides</taxon>
    </lineage>
</organism>
<keyword evidence="2" id="KW-0812">Transmembrane</keyword>
<keyword evidence="4" id="KW-1185">Reference proteome</keyword>
<name>A0ABP7XGG5_9ACTN</name>
<gene>
    <name evidence="3" type="ORF">GCM10022215_13180</name>
</gene>
<keyword evidence="2" id="KW-0472">Membrane</keyword>
<feature type="transmembrane region" description="Helical" evidence="2">
    <location>
        <begin position="20"/>
        <end position="39"/>
    </location>
</feature>
<evidence type="ECO:0000256" key="1">
    <source>
        <dbReference type="SAM" id="MobiDB-lite"/>
    </source>
</evidence>
<proteinExistence type="predicted"/>
<reference evidence="4" key="1">
    <citation type="journal article" date="2019" name="Int. J. Syst. Evol. Microbiol.">
        <title>The Global Catalogue of Microorganisms (GCM) 10K type strain sequencing project: providing services to taxonomists for standard genome sequencing and annotation.</title>
        <authorList>
            <consortium name="The Broad Institute Genomics Platform"/>
            <consortium name="The Broad Institute Genome Sequencing Center for Infectious Disease"/>
            <person name="Wu L."/>
            <person name="Ma J."/>
        </authorList>
    </citation>
    <scope>NUCLEOTIDE SEQUENCE [LARGE SCALE GENOMIC DNA]</scope>
    <source>
        <strain evidence="4">JCM 16703</strain>
    </source>
</reference>
<comment type="caution">
    <text evidence="3">The sequence shown here is derived from an EMBL/GenBank/DDBJ whole genome shotgun (WGS) entry which is preliminary data.</text>
</comment>
<dbReference type="EMBL" id="BAAAZH010000010">
    <property type="protein sequence ID" value="GAA4114821.1"/>
    <property type="molecule type" value="Genomic_DNA"/>
</dbReference>
<dbReference type="RefSeq" id="WP_344732482.1">
    <property type="nucleotide sequence ID" value="NZ_BAAAZH010000010.1"/>
</dbReference>
<dbReference type="Proteomes" id="UP001501495">
    <property type="component" value="Unassembled WGS sequence"/>
</dbReference>
<evidence type="ECO:0000313" key="3">
    <source>
        <dbReference type="EMBL" id="GAA4114821.1"/>
    </source>
</evidence>
<accession>A0ABP7XGG5</accession>
<feature type="transmembrane region" description="Helical" evidence="2">
    <location>
        <begin position="46"/>
        <end position="68"/>
    </location>
</feature>
<evidence type="ECO:0000256" key="2">
    <source>
        <dbReference type="SAM" id="Phobius"/>
    </source>
</evidence>
<feature type="region of interest" description="Disordered" evidence="1">
    <location>
        <begin position="1"/>
        <end position="21"/>
    </location>
</feature>
<evidence type="ECO:0000313" key="4">
    <source>
        <dbReference type="Proteomes" id="UP001501495"/>
    </source>
</evidence>
<protein>
    <submittedName>
        <fullName evidence="3">Uncharacterized protein</fullName>
    </submittedName>
</protein>
<keyword evidence="2" id="KW-1133">Transmembrane helix</keyword>
<sequence length="100" mass="10733">MSDPVERPRYGPTAPPAKASPWPFVGLALLAAGGFLVLASSQLPPWWGNLLLVAIWVAAVARALSWWTPHPRRVLWVAVAELVAWFAIVVLGAALGGWQA</sequence>
<feature type="transmembrane region" description="Helical" evidence="2">
    <location>
        <begin position="74"/>
        <end position="98"/>
    </location>
</feature>